<evidence type="ECO:0000313" key="1">
    <source>
        <dbReference type="EMBL" id="MCD7448004.1"/>
    </source>
</evidence>
<proteinExistence type="predicted"/>
<dbReference type="Proteomes" id="UP000823775">
    <property type="component" value="Unassembled WGS sequence"/>
</dbReference>
<keyword evidence="2" id="KW-1185">Reference proteome</keyword>
<dbReference type="EMBL" id="JACEIK010000049">
    <property type="protein sequence ID" value="MCD7448004.1"/>
    <property type="molecule type" value="Genomic_DNA"/>
</dbReference>
<gene>
    <name evidence="1" type="ORF">HAX54_036824</name>
</gene>
<reference evidence="1 2" key="1">
    <citation type="journal article" date="2021" name="BMC Genomics">
        <title>Datura genome reveals duplications of psychoactive alkaloid biosynthetic genes and high mutation rate following tissue culture.</title>
        <authorList>
            <person name="Rajewski A."/>
            <person name="Carter-House D."/>
            <person name="Stajich J."/>
            <person name="Litt A."/>
        </authorList>
    </citation>
    <scope>NUCLEOTIDE SEQUENCE [LARGE SCALE GENOMIC DNA]</scope>
    <source>
        <strain evidence="1">AR-01</strain>
    </source>
</reference>
<dbReference type="PANTHER" id="PTHR33735:SF10">
    <property type="entry name" value="EXPRESSED PROTEIN"/>
    <property type="match status" value="1"/>
</dbReference>
<evidence type="ECO:0000313" key="2">
    <source>
        <dbReference type="Proteomes" id="UP000823775"/>
    </source>
</evidence>
<protein>
    <submittedName>
        <fullName evidence="1">Uncharacterized protein</fullName>
    </submittedName>
</protein>
<comment type="caution">
    <text evidence="1">The sequence shown here is derived from an EMBL/GenBank/DDBJ whole genome shotgun (WGS) entry which is preliminary data.</text>
</comment>
<accession>A0ABS8RN19</accession>
<dbReference type="PANTHER" id="PTHR33735">
    <property type="entry name" value="EXPRESSED PROTEIN"/>
    <property type="match status" value="1"/>
</dbReference>
<sequence>MAANSSSPHKIRSLVTLLHQYYRVRFNATHYSSQLQGLHGIVPTTRIGYGGSVSPGLRFISSGEYRIPNKTDQVKNETLASEIPPVEPAPSKLNLFTWAKWLLGSILSIFLPFWMEKWDSFRRIEGEVEMVGEEVEEVAEVVAAVATKTENVMAEVAGKLPENSILKEAAVAVEHASAVVAKDATLTSNFIHKVEDVDQDLKDLEKMVEPFIEKVEEPMKCHKME</sequence>
<name>A0ABS8RN19_DATST</name>
<organism evidence="1 2">
    <name type="scientific">Datura stramonium</name>
    <name type="common">Jimsonweed</name>
    <name type="synonym">Common thornapple</name>
    <dbReference type="NCBI Taxonomy" id="4076"/>
    <lineage>
        <taxon>Eukaryota</taxon>
        <taxon>Viridiplantae</taxon>
        <taxon>Streptophyta</taxon>
        <taxon>Embryophyta</taxon>
        <taxon>Tracheophyta</taxon>
        <taxon>Spermatophyta</taxon>
        <taxon>Magnoliopsida</taxon>
        <taxon>eudicotyledons</taxon>
        <taxon>Gunneridae</taxon>
        <taxon>Pentapetalae</taxon>
        <taxon>asterids</taxon>
        <taxon>lamiids</taxon>
        <taxon>Solanales</taxon>
        <taxon>Solanaceae</taxon>
        <taxon>Solanoideae</taxon>
        <taxon>Datureae</taxon>
        <taxon>Datura</taxon>
    </lineage>
</organism>